<dbReference type="EMBL" id="LQQO01000002">
    <property type="protein sequence ID" value="KZE18369.1"/>
    <property type="molecule type" value="Genomic_DNA"/>
</dbReference>
<reference evidence="5" key="1">
    <citation type="submission" date="2016-01" db="EMBL/GenBank/DDBJ databases">
        <title>Draft genome of Chromobacterium sp. F49.</title>
        <authorList>
            <person name="Hong K.W."/>
        </authorList>
    </citation>
    <scope>NUCLEOTIDE SEQUENCE [LARGE SCALE GENOMIC DNA]</scope>
    <source>
        <strain evidence="5">CN3</strain>
    </source>
</reference>
<keyword evidence="3" id="KW-0732">Signal</keyword>
<dbReference type="PRINTS" id="PR00834">
    <property type="entry name" value="PROTEASES2C"/>
</dbReference>
<evidence type="ECO:0000313" key="4">
    <source>
        <dbReference type="EMBL" id="KZE18369.1"/>
    </source>
</evidence>
<dbReference type="Pfam" id="PF13365">
    <property type="entry name" value="Trypsin_2"/>
    <property type="match status" value="1"/>
</dbReference>
<evidence type="ECO:0000256" key="3">
    <source>
        <dbReference type="SAM" id="SignalP"/>
    </source>
</evidence>
<feature type="transmembrane region" description="Helical" evidence="2">
    <location>
        <begin position="296"/>
        <end position="319"/>
    </location>
</feature>
<accession>A0ABR5YFL8</accession>
<proteinExistence type="predicted"/>
<keyword evidence="2" id="KW-1133">Transmembrane helix</keyword>
<dbReference type="Gene3D" id="2.40.10.10">
    <property type="entry name" value="Trypsin-like serine proteases"/>
    <property type="match status" value="2"/>
</dbReference>
<feature type="signal peptide" evidence="3">
    <location>
        <begin position="1"/>
        <end position="23"/>
    </location>
</feature>
<dbReference type="SUPFAM" id="SSF50494">
    <property type="entry name" value="Trypsin-like serine proteases"/>
    <property type="match status" value="1"/>
</dbReference>
<evidence type="ECO:0000256" key="2">
    <source>
        <dbReference type="SAM" id="Phobius"/>
    </source>
</evidence>
<evidence type="ECO:0000313" key="5">
    <source>
        <dbReference type="Proteomes" id="UP000076609"/>
    </source>
</evidence>
<name>A0ABR5YFL8_9SPHN</name>
<dbReference type="InterPro" id="IPR043504">
    <property type="entry name" value="Peptidase_S1_PA_chymotrypsin"/>
</dbReference>
<keyword evidence="2" id="KW-0472">Membrane</keyword>
<protein>
    <submittedName>
        <fullName evidence="4">Trypsin</fullName>
    </submittedName>
</protein>
<dbReference type="InterPro" id="IPR001940">
    <property type="entry name" value="Peptidase_S1C"/>
</dbReference>
<organism evidence="4 5">
    <name type="scientific">Sphingomonas hankookensis</name>
    <dbReference type="NCBI Taxonomy" id="563996"/>
    <lineage>
        <taxon>Bacteria</taxon>
        <taxon>Pseudomonadati</taxon>
        <taxon>Pseudomonadota</taxon>
        <taxon>Alphaproteobacteria</taxon>
        <taxon>Sphingomonadales</taxon>
        <taxon>Sphingomonadaceae</taxon>
        <taxon>Sphingomonas</taxon>
    </lineage>
</organism>
<feature type="region of interest" description="Disordered" evidence="1">
    <location>
        <begin position="254"/>
        <end position="280"/>
    </location>
</feature>
<sequence length="510" mass="53892">MRLLTCWLAALAALLVFTAPAHADDVSAAARGVVRVVVIATVDGEMVDVEHGTGFAIAPGRIVTNAHVVELLERYPGEAVVGVVPSEGDKSFEGRVLRIDKSRDLALIEVGGVRLPPLTLYTGPLGESDPLIALGYPGNVDLATARSADDFVTPTAPVRSQGVMSGNRTLEGTAVLVHTASIARGNSGGPLLDRCGRVLGVNSALTRGEEGDASFAFAIADAELIAFLREASQPVSTITTPCLTLADADARDRADAERQSIEDRERARAAAERARDDREAALEKARADNAETRENMIAIAAVLLALSVLAAGYAGMLATRRLKKQKRQARLAAIAGGVFFVAAVATFVLRPDFDPESVAPADESGSTAATRATPLSGALQCALVPERSRIIQPPVETVRFDWRADGCMNGRTQYAEAPGGGWERILVPNEDATVSVLRFDPVSGSYTNSRYLLSADAMERARTLRGQVQQKACAADTGGRAALATQQSAIRTALPAQVNERLVYRCTAAK</sequence>
<keyword evidence="2" id="KW-0812">Transmembrane</keyword>
<feature type="chain" id="PRO_5047129834" evidence="3">
    <location>
        <begin position="24"/>
        <end position="510"/>
    </location>
</feature>
<feature type="transmembrane region" description="Helical" evidence="2">
    <location>
        <begin position="331"/>
        <end position="349"/>
    </location>
</feature>
<dbReference type="Proteomes" id="UP000076609">
    <property type="component" value="Unassembled WGS sequence"/>
</dbReference>
<evidence type="ECO:0000256" key="1">
    <source>
        <dbReference type="SAM" id="MobiDB-lite"/>
    </source>
</evidence>
<keyword evidence="5" id="KW-1185">Reference proteome</keyword>
<gene>
    <name evidence="4" type="ORF">AVT10_08950</name>
</gene>
<dbReference type="PANTHER" id="PTHR43019:SF23">
    <property type="entry name" value="PROTEASE DO-LIKE 5, CHLOROPLASTIC"/>
    <property type="match status" value="1"/>
</dbReference>
<dbReference type="RefSeq" id="WP_066688324.1">
    <property type="nucleotide sequence ID" value="NZ_CP117025.1"/>
</dbReference>
<dbReference type="InterPro" id="IPR009003">
    <property type="entry name" value="Peptidase_S1_PA"/>
</dbReference>
<comment type="caution">
    <text evidence="4">The sequence shown here is derived from an EMBL/GenBank/DDBJ whole genome shotgun (WGS) entry which is preliminary data.</text>
</comment>
<dbReference type="PANTHER" id="PTHR43019">
    <property type="entry name" value="SERINE ENDOPROTEASE DEGS"/>
    <property type="match status" value="1"/>
</dbReference>